<keyword evidence="5" id="KW-0735">Signal-anchor</keyword>
<evidence type="ECO:0000256" key="3">
    <source>
        <dbReference type="ARBA" id="ARBA00022679"/>
    </source>
</evidence>
<evidence type="ECO:0000256" key="8">
    <source>
        <dbReference type="ARBA" id="ARBA00023136"/>
    </source>
</evidence>
<dbReference type="Pfam" id="PF11051">
    <property type="entry name" value="Mannosyl_trans3"/>
    <property type="match status" value="2"/>
</dbReference>
<dbReference type="PANTHER" id="PTHR31646:SF1">
    <property type="entry name" value="ALPHA-1,2-MANNOSYLTRANSFERASE MNN2"/>
    <property type="match status" value="1"/>
</dbReference>
<dbReference type="EMBL" id="LWBO01000024">
    <property type="protein sequence ID" value="OQP44390.1"/>
    <property type="molecule type" value="Genomic_DNA"/>
</dbReference>
<gene>
    <name evidence="10" type="ORF">A4D02_34770</name>
</gene>
<reference evidence="10 11" key="1">
    <citation type="submission" date="2016-04" db="EMBL/GenBank/DDBJ databases">
        <authorList>
            <person name="Chen L."/>
            <person name="Zhuang W."/>
            <person name="Wang G."/>
        </authorList>
    </citation>
    <scope>NUCLEOTIDE SEQUENCE [LARGE SCALE GENOMIC DNA]</scope>
    <source>
        <strain evidence="11">GR20</strain>
    </source>
</reference>
<protein>
    <recommendedName>
        <fullName evidence="12">Alpha 1,2-mannosyltransferase</fullName>
    </recommendedName>
</protein>
<keyword evidence="7" id="KW-0333">Golgi apparatus</keyword>
<sequence length="389" mass="45209">MIFTFTDKFIRKTNYTVNAHMIALLRKGWQEYAASIPPYAGNFEGKGIVTCAGGVNHVTCAWVNINMLRQTGCMLPIELWYTGHELNAETIRAFEQLGVQCKNSLDYTGLQVYGFSLKPFAILNSSFKEVLFLDADNNCVADPAYLFDDVLYKTYGTIFWPDYWITDRANPIWEITGSSDYHSIEQESGQILINKEKCWKEINLCLHFNLRREHYYEMLLGDKDTFRFAWKALGTHYNMIAMHAGACGFEAEDKDLLYGLTMVQHDSADNILFLHRNAWKWDITAEDELVWDKIRRFKSGAARESCIISHCNMGESKGRTFYDLVGEVELLDFRELFGDYEQKGLEILKELRNFKFYARFLLHYYNLKARPGYPRGLKESTFDHVIQRA</sequence>
<evidence type="ECO:0000256" key="6">
    <source>
        <dbReference type="ARBA" id="ARBA00022989"/>
    </source>
</evidence>
<organism evidence="10 11">
    <name type="scientific">Niastella koreensis</name>
    <dbReference type="NCBI Taxonomy" id="354356"/>
    <lineage>
        <taxon>Bacteria</taxon>
        <taxon>Pseudomonadati</taxon>
        <taxon>Bacteroidota</taxon>
        <taxon>Chitinophagia</taxon>
        <taxon>Chitinophagales</taxon>
        <taxon>Chitinophagaceae</taxon>
        <taxon>Niastella</taxon>
    </lineage>
</organism>
<evidence type="ECO:0000313" key="11">
    <source>
        <dbReference type="Proteomes" id="UP000192277"/>
    </source>
</evidence>
<keyword evidence="11" id="KW-1185">Reference proteome</keyword>
<accession>A0ABX3NS94</accession>
<evidence type="ECO:0000256" key="1">
    <source>
        <dbReference type="ARBA" id="ARBA00004394"/>
    </source>
</evidence>
<dbReference type="InterPro" id="IPR022751">
    <property type="entry name" value="Alpha_mannosyltransferase"/>
</dbReference>
<evidence type="ECO:0000256" key="7">
    <source>
        <dbReference type="ARBA" id="ARBA00023034"/>
    </source>
</evidence>
<keyword evidence="3" id="KW-0808">Transferase</keyword>
<comment type="subcellular location">
    <subcellularLocation>
        <location evidence="9">Endomembrane system</location>
        <topology evidence="9">Single-pass membrane protein</topology>
    </subcellularLocation>
    <subcellularLocation>
        <location evidence="1">Golgi apparatus membrane</location>
    </subcellularLocation>
    <subcellularLocation>
        <location evidence="2">Membrane</location>
        <topology evidence="2">Single-pass type II membrane protein</topology>
    </subcellularLocation>
</comment>
<dbReference type="RefSeq" id="WP_014218584.1">
    <property type="nucleotide sequence ID" value="NZ_LWBO01000024.1"/>
</dbReference>
<dbReference type="Proteomes" id="UP000192277">
    <property type="component" value="Unassembled WGS sequence"/>
</dbReference>
<keyword evidence="8" id="KW-0472">Membrane</keyword>
<evidence type="ECO:0000256" key="4">
    <source>
        <dbReference type="ARBA" id="ARBA00022692"/>
    </source>
</evidence>
<dbReference type="SUPFAM" id="SSF53448">
    <property type="entry name" value="Nucleotide-diphospho-sugar transferases"/>
    <property type="match status" value="1"/>
</dbReference>
<evidence type="ECO:0008006" key="12">
    <source>
        <dbReference type="Google" id="ProtNLM"/>
    </source>
</evidence>
<comment type="caution">
    <text evidence="10">The sequence shown here is derived from an EMBL/GenBank/DDBJ whole genome shotgun (WGS) entry which is preliminary data.</text>
</comment>
<evidence type="ECO:0000313" key="10">
    <source>
        <dbReference type="EMBL" id="OQP44390.1"/>
    </source>
</evidence>
<name>A0ABX3NS94_9BACT</name>
<keyword evidence="6" id="KW-1133">Transmembrane helix</keyword>
<evidence type="ECO:0000256" key="5">
    <source>
        <dbReference type="ARBA" id="ARBA00022968"/>
    </source>
</evidence>
<evidence type="ECO:0000256" key="2">
    <source>
        <dbReference type="ARBA" id="ARBA00004606"/>
    </source>
</evidence>
<dbReference type="InterPro" id="IPR029044">
    <property type="entry name" value="Nucleotide-diphossugar_trans"/>
</dbReference>
<dbReference type="PANTHER" id="PTHR31646">
    <property type="entry name" value="ALPHA-1,2-MANNOSYLTRANSFERASE MNN2"/>
    <property type="match status" value="1"/>
</dbReference>
<evidence type="ECO:0000256" key="9">
    <source>
        <dbReference type="ARBA" id="ARBA00037847"/>
    </source>
</evidence>
<proteinExistence type="predicted"/>
<keyword evidence="4" id="KW-0812">Transmembrane</keyword>